<organism evidence="2">
    <name type="scientific">viral metagenome</name>
    <dbReference type="NCBI Taxonomy" id="1070528"/>
    <lineage>
        <taxon>unclassified sequences</taxon>
        <taxon>metagenomes</taxon>
        <taxon>organismal metagenomes</taxon>
    </lineage>
</organism>
<feature type="domain" description="YqaJ viral recombinase" evidence="1">
    <location>
        <begin position="19"/>
        <end position="160"/>
    </location>
</feature>
<dbReference type="Pfam" id="PF09588">
    <property type="entry name" value="YqaJ"/>
    <property type="match status" value="1"/>
</dbReference>
<dbReference type="InterPro" id="IPR019080">
    <property type="entry name" value="YqaJ_viral_recombinase"/>
</dbReference>
<proteinExistence type="predicted"/>
<reference evidence="2" key="1">
    <citation type="journal article" date="2020" name="Nature">
        <title>Giant virus diversity and host interactions through global metagenomics.</title>
        <authorList>
            <person name="Schulz F."/>
            <person name="Roux S."/>
            <person name="Paez-Espino D."/>
            <person name="Jungbluth S."/>
            <person name="Walsh D.A."/>
            <person name="Denef V.J."/>
            <person name="McMahon K.D."/>
            <person name="Konstantinidis K.T."/>
            <person name="Eloe-Fadrosh E.A."/>
            <person name="Kyrpides N.C."/>
            <person name="Woyke T."/>
        </authorList>
    </citation>
    <scope>NUCLEOTIDE SEQUENCE</scope>
    <source>
        <strain evidence="2">GVMAG-M-3300021473-15</strain>
    </source>
</reference>
<dbReference type="InterPro" id="IPR011335">
    <property type="entry name" value="Restrct_endonuc-II-like"/>
</dbReference>
<protein>
    <recommendedName>
        <fullName evidence="1">YqaJ viral recombinase domain-containing protein</fullName>
    </recommendedName>
</protein>
<dbReference type="EMBL" id="MN739474">
    <property type="protein sequence ID" value="QHT06702.1"/>
    <property type="molecule type" value="Genomic_DNA"/>
</dbReference>
<dbReference type="PANTHER" id="PTHR46609:SF6">
    <property type="entry name" value="EXONUCLEASE, PHAGE-TYPE_RECB, C-TERMINAL DOMAIN-CONTAINING PROTEIN-RELATED"/>
    <property type="match status" value="1"/>
</dbReference>
<evidence type="ECO:0000259" key="1">
    <source>
        <dbReference type="Pfam" id="PF09588"/>
    </source>
</evidence>
<evidence type="ECO:0000313" key="2">
    <source>
        <dbReference type="EMBL" id="QHT06702.1"/>
    </source>
</evidence>
<dbReference type="InterPro" id="IPR051703">
    <property type="entry name" value="NF-kappa-B_Signaling_Reg"/>
</dbReference>
<dbReference type="Gene3D" id="3.90.320.10">
    <property type="match status" value="1"/>
</dbReference>
<dbReference type="AlphaFoldDB" id="A0A6C0CRD1"/>
<dbReference type="SUPFAM" id="SSF52980">
    <property type="entry name" value="Restriction endonuclease-like"/>
    <property type="match status" value="1"/>
</dbReference>
<dbReference type="InterPro" id="IPR017482">
    <property type="entry name" value="Lambda-type_endonuclease"/>
</dbReference>
<name>A0A6C0CRD1_9ZZZZ</name>
<dbReference type="PANTHER" id="PTHR46609">
    <property type="entry name" value="EXONUCLEASE, PHAGE-TYPE/RECB, C-TERMINAL DOMAIN-CONTAINING PROTEIN"/>
    <property type="match status" value="1"/>
</dbReference>
<dbReference type="InterPro" id="IPR011604">
    <property type="entry name" value="PDDEXK-like_dom_sf"/>
</dbReference>
<dbReference type="CDD" id="cd22343">
    <property type="entry name" value="PDDEXK_lambda_exonuclease-like"/>
    <property type="match status" value="1"/>
</dbReference>
<sequence length="239" mass="27456">MSNLTQILETQQFIQRSDEWYTARKQYLTASDIGSVLGLNPYQTRQETLFKKCDAGKPFTGNIATEHGQRYEQEAIDEYARLLGRVSYEVGLIPYAALNSNTFVNNIDCSFLAGSADGVTTLCDGTELNAIEVKSPFRRSIIYHEIPEHYYPQLQINLHILNVAMGDFIEYVPQGHQRALKPKMNVVRIYKDDAWFQSVLPSLFDFWEEVKLYRQVGIDKFPYGLDYLNTSQINNTDLT</sequence>
<accession>A0A6C0CRD1</accession>
<dbReference type="NCBIfam" id="TIGR03033">
    <property type="entry name" value="phage_rel_nuc"/>
    <property type="match status" value="1"/>
</dbReference>